<keyword evidence="1" id="KW-1133">Transmembrane helix</keyword>
<dbReference type="Proteomes" id="UP000283522">
    <property type="component" value="Unassembled WGS sequence"/>
</dbReference>
<keyword evidence="3" id="KW-1185">Reference proteome</keyword>
<evidence type="ECO:0000313" key="2">
    <source>
        <dbReference type="EMBL" id="RIW11797.1"/>
    </source>
</evidence>
<dbReference type="RefSeq" id="WP_119479682.1">
    <property type="nucleotide sequence ID" value="NZ_QXML01000027.1"/>
</dbReference>
<reference evidence="2 3" key="1">
    <citation type="submission" date="2018-09" db="EMBL/GenBank/DDBJ databases">
        <authorList>
            <person name="Wang X."/>
            <person name="Du Z."/>
        </authorList>
    </citation>
    <scope>NUCLEOTIDE SEQUENCE [LARGE SCALE GENOMIC DNA]</scope>
    <source>
        <strain evidence="2 3">N3</strain>
    </source>
</reference>
<comment type="caution">
    <text evidence="2">The sequence shown here is derived from an EMBL/GenBank/DDBJ whole genome shotgun (WGS) entry which is preliminary data.</text>
</comment>
<evidence type="ECO:0000256" key="1">
    <source>
        <dbReference type="SAM" id="Phobius"/>
    </source>
</evidence>
<dbReference type="EMBL" id="QXML01000027">
    <property type="protein sequence ID" value="RIW11797.1"/>
    <property type="molecule type" value="Genomic_DNA"/>
</dbReference>
<accession>A0A418PL66</accession>
<keyword evidence="1" id="KW-0812">Transmembrane</keyword>
<keyword evidence="1" id="KW-0472">Membrane</keyword>
<dbReference type="AlphaFoldDB" id="A0A418PL66"/>
<proteinExistence type="predicted"/>
<organism evidence="2 3">
    <name type="scientific">Algoriphagus lacus</name>
    <dbReference type="NCBI Taxonomy" id="2056311"/>
    <lineage>
        <taxon>Bacteria</taxon>
        <taxon>Pseudomonadati</taxon>
        <taxon>Bacteroidota</taxon>
        <taxon>Cytophagia</taxon>
        <taxon>Cytophagales</taxon>
        <taxon>Cyclobacteriaceae</taxon>
        <taxon>Algoriphagus</taxon>
    </lineage>
</organism>
<gene>
    <name evidence="2" type="ORF">D0X99_20200</name>
</gene>
<evidence type="ECO:0000313" key="3">
    <source>
        <dbReference type="Proteomes" id="UP000283522"/>
    </source>
</evidence>
<feature type="transmembrane region" description="Helical" evidence="1">
    <location>
        <begin position="7"/>
        <end position="26"/>
    </location>
</feature>
<name>A0A418PL66_9BACT</name>
<feature type="transmembrane region" description="Helical" evidence="1">
    <location>
        <begin position="38"/>
        <end position="60"/>
    </location>
</feature>
<sequence length="78" mass="9322">MEILMRWGILGWTFVVFSLLCFFRAFKIFKVVSVDPNLLEFLLICLFLFSYLQSLTSLSLEMNRFLWLGFGYLFGYKK</sequence>
<protein>
    <submittedName>
        <fullName evidence="2">Uncharacterized protein</fullName>
    </submittedName>
</protein>